<reference evidence="16 17" key="1">
    <citation type="submission" date="2019-02" db="EMBL/GenBank/DDBJ databases">
        <title>Deep-cultivation of Planctomycetes and their phenomic and genomic characterization uncovers novel biology.</title>
        <authorList>
            <person name="Wiegand S."/>
            <person name="Jogler M."/>
            <person name="Boedeker C."/>
            <person name="Pinto D."/>
            <person name="Vollmers J."/>
            <person name="Rivas-Marin E."/>
            <person name="Kohn T."/>
            <person name="Peeters S.H."/>
            <person name="Heuer A."/>
            <person name="Rast P."/>
            <person name="Oberbeckmann S."/>
            <person name="Bunk B."/>
            <person name="Jeske O."/>
            <person name="Meyerdierks A."/>
            <person name="Storesund J.E."/>
            <person name="Kallscheuer N."/>
            <person name="Luecker S."/>
            <person name="Lage O.M."/>
            <person name="Pohl T."/>
            <person name="Merkel B.J."/>
            <person name="Hornburger P."/>
            <person name="Mueller R.-W."/>
            <person name="Bruemmer F."/>
            <person name="Labrenz M."/>
            <person name="Spormann A.M."/>
            <person name="Op den Camp H."/>
            <person name="Overmann J."/>
            <person name="Amann R."/>
            <person name="Jetten M.S.M."/>
            <person name="Mascher T."/>
            <person name="Medema M.H."/>
            <person name="Devos D.P."/>
            <person name="Kaster A.-K."/>
            <person name="Ovreas L."/>
            <person name="Rohde M."/>
            <person name="Galperin M.Y."/>
            <person name="Jogler C."/>
        </authorList>
    </citation>
    <scope>NUCLEOTIDE SEQUENCE [LARGE SCALE GENOMIC DNA]</scope>
    <source>
        <strain evidence="16 17">CA12</strain>
    </source>
</reference>
<dbReference type="UniPathway" id="UPA00051">
    <property type="reaction ID" value="UER00465"/>
</dbReference>
<accession>A0A517PDR9</accession>
<gene>
    <name evidence="16" type="primary">hom</name>
    <name evidence="16" type="ORF">CA12_36060</name>
</gene>
<evidence type="ECO:0000256" key="4">
    <source>
        <dbReference type="ARBA" id="ARBA00013213"/>
    </source>
</evidence>
<dbReference type="GO" id="GO:0050661">
    <property type="term" value="F:NADP binding"/>
    <property type="evidence" value="ECO:0007669"/>
    <property type="project" value="InterPro"/>
</dbReference>
<evidence type="ECO:0000256" key="2">
    <source>
        <dbReference type="ARBA" id="ARBA00005062"/>
    </source>
</evidence>
<evidence type="ECO:0000256" key="8">
    <source>
        <dbReference type="ARBA" id="ARBA00022857"/>
    </source>
</evidence>
<dbReference type="Pfam" id="PF01842">
    <property type="entry name" value="ACT"/>
    <property type="match status" value="1"/>
</dbReference>
<dbReference type="PROSITE" id="PS51671">
    <property type="entry name" value="ACT"/>
    <property type="match status" value="1"/>
</dbReference>
<dbReference type="InterPro" id="IPR002912">
    <property type="entry name" value="ACT_dom"/>
</dbReference>
<dbReference type="InterPro" id="IPR045865">
    <property type="entry name" value="ACT-like_dom_sf"/>
</dbReference>
<dbReference type="InterPro" id="IPR001342">
    <property type="entry name" value="HDH_cat"/>
</dbReference>
<dbReference type="EMBL" id="CP036265">
    <property type="protein sequence ID" value="QDT17481.1"/>
    <property type="molecule type" value="Genomic_DNA"/>
</dbReference>
<evidence type="ECO:0000256" key="9">
    <source>
        <dbReference type="ARBA" id="ARBA00023002"/>
    </source>
</evidence>
<evidence type="ECO:0000256" key="10">
    <source>
        <dbReference type="ARBA" id="ARBA00023167"/>
    </source>
</evidence>
<dbReference type="InterPro" id="IPR005106">
    <property type="entry name" value="Asp/hSer_DH_NAD-bd"/>
</dbReference>
<feature type="domain" description="ACT" evidence="15">
    <location>
        <begin position="363"/>
        <end position="447"/>
    </location>
</feature>
<dbReference type="EC" id="1.1.1.3" evidence="4 13"/>
<feature type="binding site" evidence="12">
    <location>
        <position position="122"/>
    </location>
    <ligand>
        <name>NADPH</name>
        <dbReference type="ChEBI" id="CHEBI:57783"/>
    </ligand>
</feature>
<dbReference type="AlphaFoldDB" id="A0A517PDR9"/>
<evidence type="ECO:0000256" key="1">
    <source>
        <dbReference type="ARBA" id="ARBA00005056"/>
    </source>
</evidence>
<dbReference type="GO" id="GO:0004412">
    <property type="term" value="F:homoserine dehydrogenase activity"/>
    <property type="evidence" value="ECO:0007669"/>
    <property type="project" value="UniProtKB-EC"/>
</dbReference>
<keyword evidence="17" id="KW-1185">Reference proteome</keyword>
<dbReference type="OrthoDB" id="9808167at2"/>
<dbReference type="Pfam" id="PF00742">
    <property type="entry name" value="Homoserine_dh"/>
    <property type="match status" value="1"/>
</dbReference>
<dbReference type="PANTHER" id="PTHR43331:SF1">
    <property type="entry name" value="HOMOSERINE DEHYDROGENASE"/>
    <property type="match status" value="1"/>
</dbReference>
<dbReference type="Gene3D" id="3.30.360.10">
    <property type="entry name" value="Dihydrodipicolinate Reductase, domain 2"/>
    <property type="match status" value="1"/>
</dbReference>
<dbReference type="FunFam" id="3.30.360.10:FF:000005">
    <property type="entry name" value="Homoserine dehydrogenase"/>
    <property type="match status" value="1"/>
</dbReference>
<keyword evidence="6 13" id="KW-0028">Amino-acid biosynthesis</keyword>
<evidence type="ECO:0000256" key="13">
    <source>
        <dbReference type="RuleBase" id="RU000579"/>
    </source>
</evidence>
<keyword evidence="9 13" id="KW-0560">Oxidoreductase</keyword>
<dbReference type="Pfam" id="PF03447">
    <property type="entry name" value="NAD_binding_3"/>
    <property type="match status" value="1"/>
</dbReference>
<dbReference type="InterPro" id="IPR036291">
    <property type="entry name" value="NAD(P)-bd_dom_sf"/>
</dbReference>
<organism evidence="16 17">
    <name type="scientific">Alienimonas californiensis</name>
    <dbReference type="NCBI Taxonomy" id="2527989"/>
    <lineage>
        <taxon>Bacteria</taxon>
        <taxon>Pseudomonadati</taxon>
        <taxon>Planctomycetota</taxon>
        <taxon>Planctomycetia</taxon>
        <taxon>Planctomycetales</taxon>
        <taxon>Planctomycetaceae</taxon>
        <taxon>Alienimonas</taxon>
    </lineage>
</organism>
<sequence>MSNPADVPAPSPSATGGPAAEPLGVALFGLGTVGGGVAERLLRHPQTLTAGRPLSLKHAVVRDVAKNRGIDLPAGVLHDDMRRAVDDPAVAIGVELIGGIPQAFELCRDLLRAGKHVVTANKALICERGPELFALAAEHGRMIRYEAAVAGGVPIVAGLTESLAANRITGIRAILNGTSNFLLSRMADTGASYADALAEAQKRGYAEADPSMDVDGTDAAQKLVILSRLAFGAEVTFADVSMGGIDVLDAEDLSFAEELGCAVKLLAVAKRTERGLELSVRPTLVRRTDAVANINGPMNVVAVRGDLVGDAWFAGPGAGREPTASAVLADLLSIAAARPPFRPRQPDSPLRPVPADELFSRFYLRFRVVDRPHVFAALADILGSSGISLASIIQHAGPEADDNADPSVVSVVVMTHRTSGARLRAAAERWAKLESLRGEPVVMLVAD</sequence>
<dbReference type="UniPathway" id="UPA00050">
    <property type="reaction ID" value="UER00063"/>
</dbReference>
<evidence type="ECO:0000256" key="5">
    <source>
        <dbReference type="ARBA" id="ARBA00013376"/>
    </source>
</evidence>
<feature type="binding site" evidence="12">
    <location>
        <position position="207"/>
    </location>
    <ligand>
        <name>L-homoserine</name>
        <dbReference type="ChEBI" id="CHEBI:57476"/>
    </ligand>
</feature>
<comment type="pathway">
    <text evidence="2 13">Amino-acid biosynthesis; L-methionine biosynthesis via de novo pathway; L-homoserine from L-aspartate: step 3/3.</text>
</comment>
<evidence type="ECO:0000256" key="12">
    <source>
        <dbReference type="PIRSR" id="PIRSR000098-2"/>
    </source>
</evidence>
<comment type="similarity">
    <text evidence="3 14">Belongs to the homoserine dehydrogenase family.</text>
</comment>
<keyword evidence="8 12" id="KW-0521">NADP</keyword>
<dbReference type="PANTHER" id="PTHR43331">
    <property type="entry name" value="HOMOSERINE DEHYDROGENASE"/>
    <property type="match status" value="1"/>
</dbReference>
<dbReference type="CDD" id="cd04881">
    <property type="entry name" value="ACT_HSDH-Hom"/>
    <property type="match status" value="1"/>
</dbReference>
<dbReference type="NCBIfam" id="NF004976">
    <property type="entry name" value="PRK06349.1"/>
    <property type="match status" value="1"/>
</dbReference>
<evidence type="ECO:0000259" key="15">
    <source>
        <dbReference type="PROSITE" id="PS51671"/>
    </source>
</evidence>
<dbReference type="InterPro" id="IPR019811">
    <property type="entry name" value="HDH_CS"/>
</dbReference>
<keyword evidence="10 13" id="KW-0486">Methionine biosynthesis</keyword>
<dbReference type="KEGG" id="acaf:CA12_36060"/>
<evidence type="ECO:0000256" key="14">
    <source>
        <dbReference type="RuleBase" id="RU004171"/>
    </source>
</evidence>
<protein>
    <recommendedName>
        <fullName evidence="5 13">Homoserine dehydrogenase</fullName>
        <ecNumber evidence="4 13">1.1.1.3</ecNumber>
    </recommendedName>
</protein>
<dbReference type="InterPro" id="IPR016204">
    <property type="entry name" value="HDH"/>
</dbReference>
<comment type="catalytic activity">
    <reaction evidence="13">
        <text>L-homoserine + NADP(+) = L-aspartate 4-semialdehyde + NADPH + H(+)</text>
        <dbReference type="Rhea" id="RHEA:15761"/>
        <dbReference type="ChEBI" id="CHEBI:15378"/>
        <dbReference type="ChEBI" id="CHEBI:57476"/>
        <dbReference type="ChEBI" id="CHEBI:57783"/>
        <dbReference type="ChEBI" id="CHEBI:58349"/>
        <dbReference type="ChEBI" id="CHEBI:537519"/>
        <dbReference type="EC" id="1.1.1.3"/>
    </reaction>
</comment>
<evidence type="ECO:0000256" key="7">
    <source>
        <dbReference type="ARBA" id="ARBA00022697"/>
    </source>
</evidence>
<dbReference type="Proteomes" id="UP000318741">
    <property type="component" value="Chromosome"/>
</dbReference>
<evidence type="ECO:0000256" key="11">
    <source>
        <dbReference type="PIRSR" id="PIRSR000098-1"/>
    </source>
</evidence>
<evidence type="ECO:0000256" key="3">
    <source>
        <dbReference type="ARBA" id="ARBA00006753"/>
    </source>
</evidence>
<proteinExistence type="inferred from homology"/>
<dbReference type="RefSeq" id="WP_145360348.1">
    <property type="nucleotide sequence ID" value="NZ_CP036265.1"/>
</dbReference>
<evidence type="ECO:0000313" key="17">
    <source>
        <dbReference type="Proteomes" id="UP000318741"/>
    </source>
</evidence>
<comment type="pathway">
    <text evidence="1 13">Amino-acid biosynthesis; L-threonine biosynthesis; L-threonine from L-aspartate: step 3/5.</text>
</comment>
<dbReference type="Gene3D" id="3.40.50.720">
    <property type="entry name" value="NAD(P)-binding Rossmann-like Domain"/>
    <property type="match status" value="1"/>
</dbReference>
<evidence type="ECO:0000256" key="6">
    <source>
        <dbReference type="ARBA" id="ARBA00022605"/>
    </source>
</evidence>
<evidence type="ECO:0000313" key="16">
    <source>
        <dbReference type="EMBL" id="QDT17481.1"/>
    </source>
</evidence>
<dbReference type="GO" id="GO:0009086">
    <property type="term" value="P:methionine biosynthetic process"/>
    <property type="evidence" value="ECO:0007669"/>
    <property type="project" value="UniProtKB-KW"/>
</dbReference>
<dbReference type="GO" id="GO:0009088">
    <property type="term" value="P:threonine biosynthetic process"/>
    <property type="evidence" value="ECO:0007669"/>
    <property type="project" value="UniProtKB-UniPathway"/>
</dbReference>
<keyword evidence="7 13" id="KW-0791">Threonine biosynthesis</keyword>
<dbReference type="SUPFAM" id="SSF55021">
    <property type="entry name" value="ACT-like"/>
    <property type="match status" value="1"/>
</dbReference>
<dbReference type="Gene3D" id="3.30.70.260">
    <property type="match status" value="1"/>
</dbReference>
<dbReference type="SUPFAM" id="SSF55347">
    <property type="entry name" value="Glyceraldehyde-3-phosphate dehydrogenase-like, C-terminal domain"/>
    <property type="match status" value="1"/>
</dbReference>
<dbReference type="PROSITE" id="PS01042">
    <property type="entry name" value="HOMOSER_DHGENASE"/>
    <property type="match status" value="1"/>
</dbReference>
<name>A0A517PDR9_9PLAN</name>
<dbReference type="SUPFAM" id="SSF51735">
    <property type="entry name" value="NAD(P)-binding Rossmann-fold domains"/>
    <property type="match status" value="1"/>
</dbReference>
<dbReference type="PIRSF" id="PIRSF000098">
    <property type="entry name" value="Homoser_dehydrog"/>
    <property type="match status" value="1"/>
</dbReference>
<feature type="active site" description="Proton donor" evidence="11">
    <location>
        <position position="222"/>
    </location>
</feature>